<accession>A0A9D1NM49</accession>
<sequence length="48" mass="4997">MNAKSISLALCAVLSAATAVAAPQANAEAKLHKYSTVIEKERPTLNEA</sequence>
<feature type="chain" id="PRO_5038887030" evidence="1">
    <location>
        <begin position="22"/>
        <end position="48"/>
    </location>
</feature>
<dbReference type="Proteomes" id="UP000886845">
    <property type="component" value="Unassembled WGS sequence"/>
</dbReference>
<evidence type="ECO:0000313" key="2">
    <source>
        <dbReference type="EMBL" id="HIV09229.1"/>
    </source>
</evidence>
<keyword evidence="1" id="KW-0732">Signal</keyword>
<dbReference type="AlphaFoldDB" id="A0A9D1NM49"/>
<comment type="caution">
    <text evidence="2">The sequence shown here is derived from an EMBL/GenBank/DDBJ whole genome shotgun (WGS) entry which is preliminary data.</text>
</comment>
<evidence type="ECO:0000313" key="3">
    <source>
        <dbReference type="Proteomes" id="UP000886845"/>
    </source>
</evidence>
<gene>
    <name evidence="2" type="ORF">IAC79_03855</name>
</gene>
<name>A0A9D1NM49_9BACT</name>
<protein>
    <submittedName>
        <fullName evidence="2">Uncharacterized protein</fullName>
    </submittedName>
</protein>
<organism evidence="2 3">
    <name type="scientific">Candidatus Spyradenecus faecavium</name>
    <dbReference type="NCBI Taxonomy" id="2840947"/>
    <lineage>
        <taxon>Bacteria</taxon>
        <taxon>Pseudomonadati</taxon>
        <taxon>Lentisphaerota</taxon>
        <taxon>Lentisphaeria</taxon>
        <taxon>Lentisphaerales</taxon>
        <taxon>Lentisphaeraceae</taxon>
        <taxon>Lentisphaeraceae incertae sedis</taxon>
        <taxon>Candidatus Spyradenecus</taxon>
    </lineage>
</organism>
<feature type="signal peptide" evidence="1">
    <location>
        <begin position="1"/>
        <end position="21"/>
    </location>
</feature>
<proteinExistence type="predicted"/>
<reference evidence="2" key="1">
    <citation type="submission" date="2020-10" db="EMBL/GenBank/DDBJ databases">
        <authorList>
            <person name="Gilroy R."/>
        </authorList>
    </citation>
    <scope>NUCLEOTIDE SEQUENCE</scope>
    <source>
        <strain evidence="2">35461</strain>
    </source>
</reference>
<feature type="non-terminal residue" evidence="2">
    <location>
        <position position="48"/>
    </location>
</feature>
<evidence type="ECO:0000256" key="1">
    <source>
        <dbReference type="SAM" id="SignalP"/>
    </source>
</evidence>
<dbReference type="EMBL" id="DVOR01000123">
    <property type="protein sequence ID" value="HIV09229.1"/>
    <property type="molecule type" value="Genomic_DNA"/>
</dbReference>
<reference evidence="2" key="2">
    <citation type="journal article" date="2021" name="PeerJ">
        <title>Extensive microbial diversity within the chicken gut microbiome revealed by metagenomics and culture.</title>
        <authorList>
            <person name="Gilroy R."/>
            <person name="Ravi A."/>
            <person name="Getino M."/>
            <person name="Pursley I."/>
            <person name="Horton D.L."/>
            <person name="Alikhan N.F."/>
            <person name="Baker D."/>
            <person name="Gharbi K."/>
            <person name="Hall N."/>
            <person name="Watson M."/>
            <person name="Adriaenssens E.M."/>
            <person name="Foster-Nyarko E."/>
            <person name="Jarju S."/>
            <person name="Secka A."/>
            <person name="Antonio M."/>
            <person name="Oren A."/>
            <person name="Chaudhuri R.R."/>
            <person name="La Ragione R."/>
            <person name="Hildebrand F."/>
            <person name="Pallen M.J."/>
        </authorList>
    </citation>
    <scope>NUCLEOTIDE SEQUENCE</scope>
    <source>
        <strain evidence="2">35461</strain>
    </source>
</reference>